<dbReference type="Pfam" id="PF01336">
    <property type="entry name" value="tRNA_anti-codon"/>
    <property type="match status" value="1"/>
</dbReference>
<dbReference type="NCBIfam" id="NF004226">
    <property type="entry name" value="PRK05673.1"/>
    <property type="match status" value="1"/>
</dbReference>
<dbReference type="InterPro" id="IPR016195">
    <property type="entry name" value="Pol/histidinol_Pase-like"/>
</dbReference>
<dbReference type="Pfam" id="PF02811">
    <property type="entry name" value="PHP"/>
    <property type="match status" value="1"/>
</dbReference>
<dbReference type="InterPro" id="IPR011708">
    <property type="entry name" value="DNA_pol3_alpha_NTPase_dom"/>
</dbReference>
<dbReference type="AlphaFoldDB" id="A0A0A0JNT6"/>
<dbReference type="NCBIfam" id="TIGR00594">
    <property type="entry name" value="polc"/>
    <property type="match status" value="1"/>
</dbReference>
<keyword evidence="12" id="KW-1185">Reference proteome</keyword>
<dbReference type="Pfam" id="PF07733">
    <property type="entry name" value="DNA_pol3_alpha"/>
    <property type="match status" value="1"/>
</dbReference>
<dbReference type="STRING" id="1385521.N803_06660"/>
<dbReference type="Gene3D" id="3.20.20.140">
    <property type="entry name" value="Metal-dependent hydrolases"/>
    <property type="match status" value="1"/>
</dbReference>
<organism evidence="11 12">
    <name type="scientific">Knoellia subterranea KCTC 19937</name>
    <dbReference type="NCBI Taxonomy" id="1385521"/>
    <lineage>
        <taxon>Bacteria</taxon>
        <taxon>Bacillati</taxon>
        <taxon>Actinomycetota</taxon>
        <taxon>Actinomycetes</taxon>
        <taxon>Micrococcales</taxon>
        <taxon>Intrasporangiaceae</taxon>
        <taxon>Knoellia</taxon>
    </lineage>
</organism>
<keyword evidence="6" id="KW-0548">Nucleotidyltransferase</keyword>
<dbReference type="Gene3D" id="1.10.150.870">
    <property type="match status" value="1"/>
</dbReference>
<dbReference type="Pfam" id="PF17657">
    <property type="entry name" value="DNA_pol3_finger"/>
    <property type="match status" value="1"/>
</dbReference>
<feature type="domain" description="Polymerase/histidinol phosphatase N-terminal" evidence="10">
    <location>
        <begin position="17"/>
        <end position="84"/>
    </location>
</feature>
<keyword evidence="7" id="KW-0235">DNA replication</keyword>
<evidence type="ECO:0000256" key="2">
    <source>
        <dbReference type="ARBA" id="ARBA00009496"/>
    </source>
</evidence>
<dbReference type="InterPro" id="IPR004365">
    <property type="entry name" value="NA-bd_OB_tRNA"/>
</dbReference>
<dbReference type="EC" id="2.7.7.7" evidence="3"/>
<evidence type="ECO:0000313" key="11">
    <source>
        <dbReference type="EMBL" id="KGN38419.1"/>
    </source>
</evidence>
<dbReference type="InterPro" id="IPR004013">
    <property type="entry name" value="PHP_dom"/>
</dbReference>
<gene>
    <name evidence="11" type="ORF">N803_06660</name>
</gene>
<dbReference type="OrthoDB" id="9803237at2"/>
<dbReference type="SMART" id="SM00481">
    <property type="entry name" value="POLIIIAc"/>
    <property type="match status" value="1"/>
</dbReference>
<accession>A0A0A0JNT6</accession>
<evidence type="ECO:0000256" key="4">
    <source>
        <dbReference type="ARBA" id="ARBA00019114"/>
    </source>
</evidence>
<dbReference type="PANTHER" id="PTHR32294:SF0">
    <property type="entry name" value="DNA POLYMERASE III SUBUNIT ALPHA"/>
    <property type="match status" value="1"/>
</dbReference>
<evidence type="ECO:0000256" key="5">
    <source>
        <dbReference type="ARBA" id="ARBA00022679"/>
    </source>
</evidence>
<dbReference type="GO" id="GO:0005737">
    <property type="term" value="C:cytoplasm"/>
    <property type="evidence" value="ECO:0007669"/>
    <property type="project" value="UniProtKB-SubCell"/>
</dbReference>
<dbReference type="GO" id="GO:0003676">
    <property type="term" value="F:nucleic acid binding"/>
    <property type="evidence" value="ECO:0007669"/>
    <property type="project" value="InterPro"/>
</dbReference>
<dbReference type="RefSeq" id="WP_035902785.1">
    <property type="nucleotide sequence ID" value="NZ_AVPK01000002.1"/>
</dbReference>
<dbReference type="Pfam" id="PF14579">
    <property type="entry name" value="HHH_6"/>
    <property type="match status" value="1"/>
</dbReference>
<dbReference type="EMBL" id="AVPK01000002">
    <property type="protein sequence ID" value="KGN38419.1"/>
    <property type="molecule type" value="Genomic_DNA"/>
</dbReference>
<dbReference type="GO" id="GO:0003887">
    <property type="term" value="F:DNA-directed DNA polymerase activity"/>
    <property type="evidence" value="ECO:0007669"/>
    <property type="project" value="UniProtKB-KW"/>
</dbReference>
<evidence type="ECO:0000256" key="9">
    <source>
        <dbReference type="ARBA" id="ARBA00049244"/>
    </source>
</evidence>
<comment type="catalytic activity">
    <reaction evidence="9">
        <text>DNA(n) + a 2'-deoxyribonucleoside 5'-triphosphate = DNA(n+1) + diphosphate</text>
        <dbReference type="Rhea" id="RHEA:22508"/>
        <dbReference type="Rhea" id="RHEA-COMP:17339"/>
        <dbReference type="Rhea" id="RHEA-COMP:17340"/>
        <dbReference type="ChEBI" id="CHEBI:33019"/>
        <dbReference type="ChEBI" id="CHEBI:61560"/>
        <dbReference type="ChEBI" id="CHEBI:173112"/>
        <dbReference type="EC" id="2.7.7.7"/>
    </reaction>
</comment>
<sequence length="1202" mass="132884">MSSTTSSPAPDRSDNFVHLHVHTEYSMLDGAARIGDLFNRAAELGMPAVAMTDHGYLYGAHEFWRKAQGTGVKPIIGLEAYVTPGTHRTDKTRVKWGDERTRPGDDVSGSGAYTHMTLLAKNNNGLRNLFQMDSQASLDQVYAKWPRLDRELIDQHNQGLIATTGCPSSEIQTRLRLGQYDLAKQAASDYRDIFGAENYFCEVMDHQNEIERRTIKDLLRLAKELDLPLLATNDSHYTYPEDSTAHGALLCVQSGSTLMDPNRFKFDGDGYYLKSAAEMRHIWREFPEACDNTLLVAEMCEVSFTEGEGRYMPKFPCPPGENEESWFVKEVQKGLTERFPDGIPEYAQKQADYETEVIVSKGYPGYFLVVADFINWAKANGIRVGPGRGSGAGSMCAYAMKITDLDPIPHGLIFERFLNPERMSMPDFDVDFDERRRGEVIRYVTEKYGSERVAQIVTYGTIKAKQAVKDSARVMGHPFNVGEQLTKAMPPDVMGKGVPLSGIYDPEHARYAEGKEFRELVETEPHFKEIVETAKGLEGLKRQWGVHAAGVIMSSEPLIDVIPIMKRLQDGQVLTQFDYPTCETLGLVKMDFLGLRNLTILDDAIENVKTNRGEDLDLDALSKDMTDRATYELLARGDTLGVFQLDGGGMRTLLKLMQPDNFEDISAALALYRPGPMGVNAHTNFALRKNGKQELIPLDPQLKGKLQAEMITALEPILGTTYGLVIYQEQVMEIAQKLAGYTLGNADLLRRAMGKKKKEVLDAEYVPFSDGMKANGFNEASIAALWGVLVPFSDYAFNKAHTAAYGLVSYWTAYLKANYPAEYMAGLLTSVGDDKDKSALYLGECRRMGIKVLPPDVNDSVARFAAVGTDIRFGMAAIRNVGHNVVEAIIQAREEKGAFTSFRDFLSKCPAVVCNKRTIESLIKGGAFDGLGESRAGLFRIHEEYVDAFVSIKRQEAIGQDSLFGSFGDADEAGDDMTMMGLTPVPTVEWDKSTLLTFEREMLGLYVSDHPLFGVEHVLAQHADTAIASLSTEDGKPEGAMVTVAGLITGLQIKRTKKGDLWAIATVEDLEGAIECLFFPSAYLTVSTMLQQDVVAVVRGKVNKRDDSVSIYAQELTLPEITEGPRGPVVVTLDTMRATTGRMEELKGVLANHPGTTEVHLRLTKPGRMTLVKLDDALRVNATESLFGDLKVLFGPRCLTGG</sequence>
<dbReference type="GO" id="GO:0008408">
    <property type="term" value="F:3'-5' exonuclease activity"/>
    <property type="evidence" value="ECO:0007669"/>
    <property type="project" value="InterPro"/>
</dbReference>
<dbReference type="PANTHER" id="PTHR32294">
    <property type="entry name" value="DNA POLYMERASE III SUBUNIT ALPHA"/>
    <property type="match status" value="1"/>
</dbReference>
<evidence type="ECO:0000256" key="3">
    <source>
        <dbReference type="ARBA" id="ARBA00012417"/>
    </source>
</evidence>
<dbReference type="SUPFAM" id="SSF89550">
    <property type="entry name" value="PHP domain-like"/>
    <property type="match status" value="1"/>
</dbReference>
<evidence type="ECO:0000256" key="7">
    <source>
        <dbReference type="ARBA" id="ARBA00022705"/>
    </source>
</evidence>
<dbReference type="InterPro" id="IPR040982">
    <property type="entry name" value="DNA_pol3_finger"/>
</dbReference>
<dbReference type="InterPro" id="IPR003141">
    <property type="entry name" value="Pol/His_phosphatase_N"/>
</dbReference>
<name>A0A0A0JNT6_9MICO</name>
<keyword evidence="5" id="KW-0808">Transferase</keyword>
<reference evidence="11 12" key="1">
    <citation type="submission" date="2013-08" db="EMBL/GenBank/DDBJ databases">
        <title>The genome sequence of Knoellia subterranea.</title>
        <authorList>
            <person name="Zhu W."/>
            <person name="Wang G."/>
        </authorList>
    </citation>
    <scope>NUCLEOTIDE SEQUENCE [LARGE SCALE GENOMIC DNA]</scope>
    <source>
        <strain evidence="11 12">KCTC 19937</strain>
    </source>
</reference>
<dbReference type="InterPro" id="IPR029460">
    <property type="entry name" value="DNAPol_HHH"/>
</dbReference>
<comment type="caution">
    <text evidence="11">The sequence shown here is derived from an EMBL/GenBank/DDBJ whole genome shotgun (WGS) entry which is preliminary data.</text>
</comment>
<dbReference type="GO" id="GO:0006260">
    <property type="term" value="P:DNA replication"/>
    <property type="evidence" value="ECO:0007669"/>
    <property type="project" value="UniProtKB-KW"/>
</dbReference>
<keyword evidence="8" id="KW-0239">DNA-directed DNA polymerase</keyword>
<dbReference type="InterPro" id="IPR004805">
    <property type="entry name" value="DnaE2/DnaE/PolC"/>
</dbReference>
<evidence type="ECO:0000259" key="10">
    <source>
        <dbReference type="SMART" id="SM00481"/>
    </source>
</evidence>
<evidence type="ECO:0000256" key="6">
    <source>
        <dbReference type="ARBA" id="ARBA00022695"/>
    </source>
</evidence>
<proteinExistence type="inferred from homology"/>
<protein>
    <recommendedName>
        <fullName evidence="4">DNA polymerase III subunit alpha</fullName>
        <ecNumber evidence="3">2.7.7.7</ecNumber>
    </recommendedName>
</protein>
<dbReference type="CDD" id="cd12113">
    <property type="entry name" value="PHP_PolIIIA_DnaE3"/>
    <property type="match status" value="1"/>
</dbReference>
<evidence type="ECO:0000313" key="12">
    <source>
        <dbReference type="Proteomes" id="UP000030011"/>
    </source>
</evidence>
<comment type="similarity">
    <text evidence="2">Belongs to the DNA polymerase type-C family. DnaE subfamily.</text>
</comment>
<dbReference type="Gene3D" id="1.10.10.1600">
    <property type="entry name" value="Bacterial DNA polymerase III alpha subunit, thumb domain"/>
    <property type="match status" value="1"/>
</dbReference>
<dbReference type="eggNOG" id="COG0587">
    <property type="taxonomic scope" value="Bacteria"/>
</dbReference>
<dbReference type="InterPro" id="IPR041931">
    <property type="entry name" value="DNA_pol3_alpha_thumb_dom"/>
</dbReference>
<dbReference type="CDD" id="cd04485">
    <property type="entry name" value="DnaE_OBF"/>
    <property type="match status" value="1"/>
</dbReference>
<dbReference type="Proteomes" id="UP000030011">
    <property type="component" value="Unassembled WGS sequence"/>
</dbReference>
<evidence type="ECO:0000256" key="8">
    <source>
        <dbReference type="ARBA" id="ARBA00022932"/>
    </source>
</evidence>
<comment type="subcellular location">
    <subcellularLocation>
        <location evidence="1">Cytoplasm</location>
    </subcellularLocation>
</comment>
<evidence type="ECO:0000256" key="1">
    <source>
        <dbReference type="ARBA" id="ARBA00004496"/>
    </source>
</evidence>